<dbReference type="Proteomes" id="UP000269157">
    <property type="component" value="Unassembled WGS sequence"/>
</dbReference>
<dbReference type="NCBIfam" id="TIGR02665">
    <property type="entry name" value="molyb_mobA"/>
    <property type="match status" value="1"/>
</dbReference>
<reference evidence="10 11" key="1">
    <citation type="submission" date="2018-10" db="EMBL/GenBank/DDBJ databases">
        <title>Genomic Encyclopedia of Archaeal and Bacterial Type Strains, Phase II (KMG-II): from individual species to whole genera.</title>
        <authorList>
            <person name="Goeker M."/>
        </authorList>
    </citation>
    <scope>NUCLEOTIDE SEQUENCE [LARGE SCALE GENOMIC DNA]</scope>
    <source>
        <strain evidence="10 11">DSM 29466</strain>
    </source>
</reference>
<evidence type="ECO:0000256" key="3">
    <source>
        <dbReference type="ARBA" id="ARBA00022723"/>
    </source>
</evidence>
<evidence type="ECO:0000256" key="7">
    <source>
        <dbReference type="ARBA" id="ARBA00023150"/>
    </source>
</evidence>
<evidence type="ECO:0000313" key="11">
    <source>
        <dbReference type="Proteomes" id="UP000269157"/>
    </source>
</evidence>
<dbReference type="GO" id="GO:0005737">
    <property type="term" value="C:cytoplasm"/>
    <property type="evidence" value="ECO:0007669"/>
    <property type="project" value="UniProtKB-SubCell"/>
</dbReference>
<gene>
    <name evidence="8" type="primary">mobA</name>
    <name evidence="10" type="ORF">BCF46_2871</name>
</gene>
<comment type="cofactor">
    <cofactor evidence="8">
        <name>Mg(2+)</name>
        <dbReference type="ChEBI" id="CHEBI:18420"/>
    </cofactor>
</comment>
<feature type="binding site" evidence="8">
    <location>
        <begin position="9"/>
        <end position="11"/>
    </location>
    <ligand>
        <name>GTP</name>
        <dbReference type="ChEBI" id="CHEBI:37565"/>
    </ligand>
</feature>
<keyword evidence="7 8" id="KW-0501">Molybdenum cofactor biosynthesis</keyword>
<feature type="binding site" evidence="8">
    <location>
        <position position="22"/>
    </location>
    <ligand>
        <name>GTP</name>
        <dbReference type="ChEBI" id="CHEBI:37565"/>
    </ligand>
</feature>
<dbReference type="PANTHER" id="PTHR19136:SF81">
    <property type="entry name" value="MOLYBDENUM COFACTOR GUANYLYLTRANSFERASE"/>
    <property type="match status" value="1"/>
</dbReference>
<keyword evidence="1 8" id="KW-0963">Cytoplasm</keyword>
<dbReference type="InterPro" id="IPR025877">
    <property type="entry name" value="MobA-like_NTP_Trfase"/>
</dbReference>
<feature type="binding site" evidence="8">
    <location>
        <position position="101"/>
    </location>
    <ligand>
        <name>Mg(2+)</name>
        <dbReference type="ChEBI" id="CHEBI:18420"/>
    </ligand>
</feature>
<accession>A0A497VW74</accession>
<keyword evidence="2 8" id="KW-0808">Transferase</keyword>
<feature type="binding site" evidence="8">
    <location>
        <position position="68"/>
    </location>
    <ligand>
        <name>GTP</name>
        <dbReference type="ChEBI" id="CHEBI:37565"/>
    </ligand>
</feature>
<evidence type="ECO:0000256" key="8">
    <source>
        <dbReference type="HAMAP-Rule" id="MF_00316"/>
    </source>
</evidence>
<comment type="subcellular location">
    <subcellularLocation>
        <location evidence="8">Cytoplasm</location>
    </subcellularLocation>
</comment>
<sequence>MKQPAGIILAGGQSRRMGGGDKGLLTLGGETLLARVIARLEPQVAEVALNANGDVARFEPFGFPVIADSVAEFPGPLAGVLAGMDWAAARGHSHIVTAAADTPFFPCDLVPRLMLASEEAPIVLAATPDPERGMARHPTFGLWPVELRDDLRVALADGVRKVVAWTDKHGTAMAEFPATPFDPFFNVNTPEDMARAEGLL</sequence>
<evidence type="ECO:0000256" key="1">
    <source>
        <dbReference type="ARBA" id="ARBA00022490"/>
    </source>
</evidence>
<proteinExistence type="inferred from homology"/>
<dbReference type="GO" id="GO:0046872">
    <property type="term" value="F:metal ion binding"/>
    <property type="evidence" value="ECO:0007669"/>
    <property type="project" value="UniProtKB-KW"/>
</dbReference>
<dbReference type="OrthoDB" id="9788394at2"/>
<name>A0A497VW74_9RHOB</name>
<evidence type="ECO:0000256" key="5">
    <source>
        <dbReference type="ARBA" id="ARBA00022842"/>
    </source>
</evidence>
<protein>
    <recommendedName>
        <fullName evidence="8">Molybdenum cofactor guanylyltransferase</fullName>
        <shortName evidence="8">MoCo guanylyltransferase</shortName>
        <ecNumber evidence="8">2.7.7.77</ecNumber>
    </recommendedName>
    <alternativeName>
        <fullName evidence="8">GTP:molybdopterin guanylyltransferase</fullName>
    </alternativeName>
    <alternativeName>
        <fullName evidence="8">Mo-MPT guanylyltransferase</fullName>
    </alternativeName>
    <alternativeName>
        <fullName evidence="8">Molybdopterin guanylyltransferase</fullName>
    </alternativeName>
    <alternativeName>
        <fullName evidence="8">Molybdopterin-guanine dinucleotide synthase</fullName>
        <shortName evidence="8">MGD synthase</shortName>
    </alternativeName>
</protein>
<dbReference type="PANTHER" id="PTHR19136">
    <property type="entry name" value="MOLYBDENUM COFACTOR GUANYLYLTRANSFERASE"/>
    <property type="match status" value="1"/>
</dbReference>
<evidence type="ECO:0000256" key="2">
    <source>
        <dbReference type="ARBA" id="ARBA00022679"/>
    </source>
</evidence>
<dbReference type="GO" id="GO:0005525">
    <property type="term" value="F:GTP binding"/>
    <property type="evidence" value="ECO:0007669"/>
    <property type="project" value="UniProtKB-UniRule"/>
</dbReference>
<dbReference type="EMBL" id="RCCE01000005">
    <property type="protein sequence ID" value="RLJ41083.1"/>
    <property type="molecule type" value="Genomic_DNA"/>
</dbReference>
<dbReference type="GO" id="GO:1902758">
    <property type="term" value="P:bis(molybdopterin guanine dinucleotide)molybdenum biosynthetic process"/>
    <property type="evidence" value="ECO:0007669"/>
    <property type="project" value="TreeGrafter"/>
</dbReference>
<dbReference type="SUPFAM" id="SSF53448">
    <property type="entry name" value="Nucleotide-diphospho-sugar transferases"/>
    <property type="match status" value="1"/>
</dbReference>
<comment type="function">
    <text evidence="8">Transfers a GMP moiety from GTP to Mo-molybdopterin (Mo-MPT) cofactor (Moco or molybdenum cofactor) to form Mo-molybdopterin guanine dinucleotide (Mo-MGD) cofactor.</text>
</comment>
<keyword evidence="10" id="KW-0548">Nucleotidyltransferase</keyword>
<comment type="similarity">
    <text evidence="8">Belongs to the MobA family.</text>
</comment>
<keyword evidence="5 8" id="KW-0460">Magnesium</keyword>
<dbReference type="GO" id="GO:0061603">
    <property type="term" value="F:molybdenum cofactor guanylyltransferase activity"/>
    <property type="evidence" value="ECO:0007669"/>
    <property type="project" value="UniProtKB-EC"/>
</dbReference>
<dbReference type="RefSeq" id="WP_121025557.1">
    <property type="nucleotide sequence ID" value="NZ_RCCE01000005.1"/>
</dbReference>
<dbReference type="HAMAP" id="MF_00316">
    <property type="entry name" value="MobA"/>
    <property type="match status" value="1"/>
</dbReference>
<keyword evidence="6 8" id="KW-0342">GTP-binding</keyword>
<comment type="caution">
    <text evidence="10">The sequence shown here is derived from an EMBL/GenBank/DDBJ whole genome shotgun (WGS) entry which is preliminary data.</text>
</comment>
<evidence type="ECO:0000313" key="10">
    <source>
        <dbReference type="EMBL" id="RLJ41083.1"/>
    </source>
</evidence>
<comment type="subunit">
    <text evidence="8">Monomer.</text>
</comment>
<keyword evidence="4 8" id="KW-0547">Nucleotide-binding</keyword>
<comment type="domain">
    <text evidence="8">The N-terminal domain determines nucleotide recognition and specific binding, while the C-terminal domain determines the specific binding to the target protein.</text>
</comment>
<feature type="binding site" evidence="8">
    <location>
        <position position="101"/>
    </location>
    <ligand>
        <name>GTP</name>
        <dbReference type="ChEBI" id="CHEBI:37565"/>
    </ligand>
</feature>
<dbReference type="AlphaFoldDB" id="A0A497VW74"/>
<comment type="catalytic activity">
    <reaction evidence="8">
        <text>Mo-molybdopterin + GTP + H(+) = Mo-molybdopterin guanine dinucleotide + diphosphate</text>
        <dbReference type="Rhea" id="RHEA:34243"/>
        <dbReference type="ChEBI" id="CHEBI:15378"/>
        <dbReference type="ChEBI" id="CHEBI:33019"/>
        <dbReference type="ChEBI" id="CHEBI:37565"/>
        <dbReference type="ChEBI" id="CHEBI:71302"/>
        <dbReference type="ChEBI" id="CHEBI:71310"/>
        <dbReference type="EC" id="2.7.7.77"/>
    </reaction>
</comment>
<evidence type="ECO:0000259" key="9">
    <source>
        <dbReference type="Pfam" id="PF12804"/>
    </source>
</evidence>
<dbReference type="EC" id="2.7.7.77" evidence="8"/>
<feature type="domain" description="MobA-like NTP transferase" evidence="9">
    <location>
        <begin position="6"/>
        <end position="166"/>
    </location>
</feature>
<dbReference type="Gene3D" id="3.90.550.10">
    <property type="entry name" value="Spore Coat Polysaccharide Biosynthesis Protein SpsA, Chain A"/>
    <property type="match status" value="1"/>
</dbReference>
<dbReference type="InterPro" id="IPR029044">
    <property type="entry name" value="Nucleotide-diphossugar_trans"/>
</dbReference>
<keyword evidence="11" id="KW-1185">Reference proteome</keyword>
<dbReference type="InterPro" id="IPR013482">
    <property type="entry name" value="Molybde_CF_guanTrfase"/>
</dbReference>
<feature type="binding site" evidence="8">
    <location>
        <position position="50"/>
    </location>
    <ligand>
        <name>GTP</name>
        <dbReference type="ChEBI" id="CHEBI:37565"/>
    </ligand>
</feature>
<keyword evidence="3 8" id="KW-0479">Metal-binding</keyword>
<dbReference type="CDD" id="cd02503">
    <property type="entry name" value="MobA"/>
    <property type="match status" value="1"/>
</dbReference>
<evidence type="ECO:0000256" key="6">
    <source>
        <dbReference type="ARBA" id="ARBA00023134"/>
    </source>
</evidence>
<organism evidence="10 11">
    <name type="scientific">Litoreibacter meonggei</name>
    <dbReference type="NCBI Taxonomy" id="1049199"/>
    <lineage>
        <taxon>Bacteria</taxon>
        <taxon>Pseudomonadati</taxon>
        <taxon>Pseudomonadota</taxon>
        <taxon>Alphaproteobacteria</taxon>
        <taxon>Rhodobacterales</taxon>
        <taxon>Roseobacteraceae</taxon>
        <taxon>Litoreibacter</taxon>
    </lineage>
</organism>
<dbReference type="Pfam" id="PF12804">
    <property type="entry name" value="NTP_transf_3"/>
    <property type="match status" value="1"/>
</dbReference>
<evidence type="ECO:0000256" key="4">
    <source>
        <dbReference type="ARBA" id="ARBA00022741"/>
    </source>
</evidence>